<dbReference type="GO" id="GO:0004129">
    <property type="term" value="F:cytochrome-c oxidase activity"/>
    <property type="evidence" value="ECO:0007669"/>
    <property type="project" value="UniProtKB-EC"/>
</dbReference>
<name>A0A1G7DV31_9ACTN</name>
<organism evidence="14 15">
    <name type="scientific">Auraticoccus monumenti</name>
    <dbReference type="NCBI Taxonomy" id="675864"/>
    <lineage>
        <taxon>Bacteria</taxon>
        <taxon>Bacillati</taxon>
        <taxon>Actinomycetota</taxon>
        <taxon>Actinomycetes</taxon>
        <taxon>Propionibacteriales</taxon>
        <taxon>Propionibacteriaceae</taxon>
        <taxon>Auraticoccus</taxon>
    </lineage>
</organism>
<sequence>MDALKKPLVQESAWFGVLGVGYIVWSLVMWLVLGTEMTKWPAVLAAGLSSLALGLTFLGLGLKSDGGPLALLAELRIFVVLELFFLAVIPVYWVLSLEITGSVALVLTFGLSTMLLAYLLVTALKHDERPEDRLEADIVEGAGELGFFPPRSAWPVVCAVMLMITLLGPVFGWWLTILGMGLGLWAIAGWVYQYYKGDYAH</sequence>
<feature type="transmembrane region" description="Helical" evidence="13">
    <location>
        <begin position="177"/>
        <end position="195"/>
    </location>
</feature>
<feature type="transmembrane region" description="Helical" evidence="13">
    <location>
        <begin position="12"/>
        <end position="34"/>
    </location>
</feature>
<dbReference type="Proteomes" id="UP000198546">
    <property type="component" value="Chromosome i"/>
</dbReference>
<keyword evidence="15" id="KW-1185">Reference proteome</keyword>
<comment type="function">
    <text evidence="1">Part of cytochrome c oxidase, its function is unknown.</text>
</comment>
<dbReference type="EC" id="7.1.1.9" evidence="4"/>
<dbReference type="EMBL" id="LT629688">
    <property type="protein sequence ID" value="SDE55301.1"/>
    <property type="molecule type" value="Genomic_DNA"/>
</dbReference>
<evidence type="ECO:0000256" key="12">
    <source>
        <dbReference type="ARBA" id="ARBA00047816"/>
    </source>
</evidence>
<dbReference type="GO" id="GO:0022900">
    <property type="term" value="P:electron transport chain"/>
    <property type="evidence" value="ECO:0007669"/>
    <property type="project" value="InterPro"/>
</dbReference>
<dbReference type="GO" id="GO:0005886">
    <property type="term" value="C:plasma membrane"/>
    <property type="evidence" value="ECO:0007669"/>
    <property type="project" value="UniProtKB-SubCell"/>
</dbReference>
<feature type="transmembrane region" description="Helical" evidence="13">
    <location>
        <begin position="69"/>
        <end position="93"/>
    </location>
</feature>
<evidence type="ECO:0000256" key="6">
    <source>
        <dbReference type="ARBA" id="ARBA00022692"/>
    </source>
</evidence>
<keyword evidence="6 13" id="KW-0812">Transmembrane</keyword>
<dbReference type="AlphaFoldDB" id="A0A1G7DV31"/>
<proteinExistence type="inferred from homology"/>
<evidence type="ECO:0000256" key="11">
    <source>
        <dbReference type="ARBA" id="ARBA00031401"/>
    </source>
</evidence>
<keyword evidence="7" id="KW-1278">Translocase</keyword>
<keyword evidence="9 13" id="KW-0472">Membrane</keyword>
<feature type="transmembrane region" description="Helical" evidence="13">
    <location>
        <begin position="40"/>
        <end position="62"/>
    </location>
</feature>
<keyword evidence="5" id="KW-1003">Cell membrane</keyword>
<gene>
    <name evidence="14" type="ORF">SAMN04489747_3723</name>
</gene>
<evidence type="ECO:0000256" key="2">
    <source>
        <dbReference type="ARBA" id="ARBA00004651"/>
    </source>
</evidence>
<evidence type="ECO:0000256" key="4">
    <source>
        <dbReference type="ARBA" id="ARBA00012949"/>
    </source>
</evidence>
<dbReference type="InterPro" id="IPR021050">
    <property type="entry name" value="Cyt_c_oxidase_su4_actinobac"/>
</dbReference>
<evidence type="ECO:0000256" key="8">
    <source>
        <dbReference type="ARBA" id="ARBA00022989"/>
    </source>
</evidence>
<comment type="subcellular location">
    <subcellularLocation>
        <location evidence="2">Cell membrane</location>
        <topology evidence="2">Multi-pass membrane protein</topology>
    </subcellularLocation>
</comment>
<dbReference type="RefSeq" id="WP_231946393.1">
    <property type="nucleotide sequence ID" value="NZ_LT629688.1"/>
</dbReference>
<evidence type="ECO:0000313" key="15">
    <source>
        <dbReference type="Proteomes" id="UP000198546"/>
    </source>
</evidence>
<evidence type="ECO:0000256" key="10">
    <source>
        <dbReference type="ARBA" id="ARBA00031366"/>
    </source>
</evidence>
<evidence type="ECO:0000256" key="7">
    <source>
        <dbReference type="ARBA" id="ARBA00022967"/>
    </source>
</evidence>
<accession>A0A1G7DV31</accession>
<comment type="catalytic activity">
    <reaction evidence="12">
        <text>4 Fe(II)-[cytochrome c] + O2 + 8 H(+)(in) = 4 Fe(III)-[cytochrome c] + 2 H2O + 4 H(+)(out)</text>
        <dbReference type="Rhea" id="RHEA:11436"/>
        <dbReference type="Rhea" id="RHEA-COMP:10350"/>
        <dbReference type="Rhea" id="RHEA-COMP:14399"/>
        <dbReference type="ChEBI" id="CHEBI:15377"/>
        <dbReference type="ChEBI" id="CHEBI:15378"/>
        <dbReference type="ChEBI" id="CHEBI:15379"/>
        <dbReference type="ChEBI" id="CHEBI:29033"/>
        <dbReference type="ChEBI" id="CHEBI:29034"/>
        <dbReference type="EC" id="7.1.1.9"/>
    </reaction>
</comment>
<evidence type="ECO:0000313" key="14">
    <source>
        <dbReference type="EMBL" id="SDE55301.1"/>
    </source>
</evidence>
<evidence type="ECO:0000256" key="9">
    <source>
        <dbReference type="ARBA" id="ARBA00023136"/>
    </source>
</evidence>
<evidence type="ECO:0000256" key="3">
    <source>
        <dbReference type="ARBA" id="ARBA00006870"/>
    </source>
</evidence>
<evidence type="ECO:0000256" key="5">
    <source>
        <dbReference type="ARBA" id="ARBA00022475"/>
    </source>
</evidence>
<evidence type="ECO:0000256" key="13">
    <source>
        <dbReference type="SAM" id="Phobius"/>
    </source>
</evidence>
<keyword evidence="8 13" id="KW-1133">Transmembrane helix</keyword>
<dbReference type="Pfam" id="PF12270">
    <property type="entry name" value="Cyt_c_ox_IV"/>
    <property type="match status" value="1"/>
</dbReference>
<feature type="transmembrane region" description="Helical" evidence="13">
    <location>
        <begin position="99"/>
        <end position="121"/>
    </location>
</feature>
<dbReference type="STRING" id="675864.SAMN04489747_3723"/>
<evidence type="ECO:0000256" key="1">
    <source>
        <dbReference type="ARBA" id="ARBA00002536"/>
    </source>
</evidence>
<comment type="similarity">
    <text evidence="3">Belongs to the cytochrome c oxidase bacterial subunit CtaF family.</text>
</comment>
<protein>
    <recommendedName>
        <fullName evidence="4">cytochrome-c oxidase</fullName>
        <ecNumber evidence="4">7.1.1.9</ecNumber>
    </recommendedName>
    <alternativeName>
        <fullName evidence="11">Cytochrome aa3 subunit 4</fullName>
    </alternativeName>
    <alternativeName>
        <fullName evidence="10">Cytochrome c oxidase polypeptide IV</fullName>
    </alternativeName>
</protein>
<reference evidence="14 15" key="1">
    <citation type="submission" date="2016-10" db="EMBL/GenBank/DDBJ databases">
        <authorList>
            <person name="de Groot N.N."/>
        </authorList>
    </citation>
    <scope>NUCLEOTIDE SEQUENCE [LARGE SCALE GENOMIC DNA]</scope>
    <source>
        <strain evidence="14 15">MON 2.2</strain>
    </source>
</reference>